<evidence type="ECO:0000256" key="2">
    <source>
        <dbReference type="ARBA" id="ARBA00023002"/>
    </source>
</evidence>
<dbReference type="PRINTS" id="PR00081">
    <property type="entry name" value="GDHRDH"/>
</dbReference>
<evidence type="ECO:0000313" key="8">
    <source>
        <dbReference type="EMBL" id="KAG0481756.1"/>
    </source>
</evidence>
<dbReference type="PROSITE" id="PS00061">
    <property type="entry name" value="ADH_SHORT"/>
    <property type="match status" value="1"/>
</dbReference>
<organism evidence="8 9">
    <name type="scientific">Vanilla planifolia</name>
    <name type="common">Vanilla</name>
    <dbReference type="NCBI Taxonomy" id="51239"/>
    <lineage>
        <taxon>Eukaryota</taxon>
        <taxon>Viridiplantae</taxon>
        <taxon>Streptophyta</taxon>
        <taxon>Embryophyta</taxon>
        <taxon>Tracheophyta</taxon>
        <taxon>Spermatophyta</taxon>
        <taxon>Magnoliopsida</taxon>
        <taxon>Liliopsida</taxon>
        <taxon>Asparagales</taxon>
        <taxon>Orchidaceae</taxon>
        <taxon>Vanilloideae</taxon>
        <taxon>Vanilleae</taxon>
        <taxon>Vanilla</taxon>
    </lineage>
</organism>
<evidence type="ECO:0000313" key="9">
    <source>
        <dbReference type="Proteomes" id="UP000636800"/>
    </source>
</evidence>
<comment type="similarity">
    <text evidence="3">Belongs to the short-chain dehydrogenases/reductases (SDR) family. SDR65C subfamily.</text>
</comment>
<evidence type="ECO:0000256" key="7">
    <source>
        <dbReference type="ARBA" id="ARBA00069361"/>
    </source>
</evidence>
<dbReference type="PANTHER" id="PTHR42898">
    <property type="entry name" value="TROPINONE REDUCTASE"/>
    <property type="match status" value="1"/>
</dbReference>
<dbReference type="InterPro" id="IPR036291">
    <property type="entry name" value="NAD(P)-bd_dom_sf"/>
</dbReference>
<dbReference type="InterPro" id="IPR045000">
    <property type="entry name" value="TR"/>
</dbReference>
<dbReference type="InterPro" id="IPR002347">
    <property type="entry name" value="SDR_fam"/>
</dbReference>
<evidence type="ECO:0000256" key="3">
    <source>
        <dbReference type="ARBA" id="ARBA00025714"/>
    </source>
</evidence>
<dbReference type="Proteomes" id="UP000636800">
    <property type="component" value="Chromosome 5"/>
</dbReference>
<gene>
    <name evidence="8" type="ORF">HPP92_012614</name>
</gene>
<dbReference type="FunFam" id="3.40.50.720:FF:000084">
    <property type="entry name" value="Short-chain dehydrogenase reductase"/>
    <property type="match status" value="1"/>
</dbReference>
<name>A0A835R2Y0_VANPL</name>
<dbReference type="Gene3D" id="3.40.50.720">
    <property type="entry name" value="NAD(P)-binding Rossmann-like Domain"/>
    <property type="match status" value="1"/>
</dbReference>
<dbReference type="PANTHER" id="PTHR42898:SF6">
    <property type="entry name" value="NADP-DEPENDENT MANNITOL DEHYDROGENASE"/>
    <property type="match status" value="1"/>
</dbReference>
<evidence type="ECO:0000256" key="4">
    <source>
        <dbReference type="ARBA" id="ARBA00050958"/>
    </source>
</evidence>
<evidence type="ECO:0000256" key="1">
    <source>
        <dbReference type="ARBA" id="ARBA00022857"/>
    </source>
</evidence>
<evidence type="ECO:0000256" key="5">
    <source>
        <dbReference type="ARBA" id="ARBA00052456"/>
    </source>
</evidence>
<comment type="caution">
    <text evidence="8">The sequence shown here is derived from an EMBL/GenBank/DDBJ whole genome shotgun (WGS) entry which is preliminary data.</text>
</comment>
<protein>
    <recommendedName>
        <fullName evidence="7">Noroxomaritidine/norcraugsodine reductase</fullName>
    </recommendedName>
</protein>
<comment type="function">
    <text evidence="6">In the Amaryllidaceae alkaloids biosynthesic pathway, catalyzes the conversion of noroxomaritidine to oxomaritidine, a precursor of haemanthamine- and crinamine-type alkaloids, promising anticancer agents. Can also, to some extent, catalyze the condensation of 3,4-dihydroxybenzaldehyde (3,4-DHBA) and tyramine to produce norbelladine, and of isovanillin and tyramine to produce 4'-O-methylnorbelladine.</text>
</comment>
<proteinExistence type="inferred from homology"/>
<keyword evidence="1" id="KW-0521">NADP</keyword>
<reference evidence="8 9" key="1">
    <citation type="journal article" date="2020" name="Nat. Food">
        <title>A phased Vanilla planifolia genome enables genetic improvement of flavour and production.</title>
        <authorList>
            <person name="Hasing T."/>
            <person name="Tang H."/>
            <person name="Brym M."/>
            <person name="Khazi F."/>
            <person name="Huang T."/>
            <person name="Chambers A.H."/>
        </authorList>
    </citation>
    <scope>NUCLEOTIDE SEQUENCE [LARGE SCALE GENOMIC DNA]</scope>
    <source>
        <tissue evidence="8">Leaf</tissue>
    </source>
</reference>
<dbReference type="Pfam" id="PF13561">
    <property type="entry name" value="adh_short_C2"/>
    <property type="match status" value="1"/>
</dbReference>
<sequence>MERGWSLQGTNALVTGGSRGIGFAIVEELARRGASVHTCARHEDELNESQRRWKSLNLFNITTSVCDVSSRDDRERLVAEVSSLFHGKLDILVNNAGRLIYKEALNITAEDCCSIMVTNFESAFHLSQLAYPLLKSCGQGSIVFISSIAGLAAFHKVAIYAASKGAVNQLTKNLALEWAKDNIRVNCVAPGMTNTTMLTPYFEIEGSPSLESLGCPLNRMAEPEEVAPLVAFLCMPVASYITGQVISVDGGLSMR</sequence>
<dbReference type="SUPFAM" id="SSF51735">
    <property type="entry name" value="NAD(P)-binding Rossmann-fold domains"/>
    <property type="match status" value="1"/>
</dbReference>
<evidence type="ECO:0000256" key="6">
    <source>
        <dbReference type="ARBA" id="ARBA00055943"/>
    </source>
</evidence>
<dbReference type="PRINTS" id="PR00080">
    <property type="entry name" value="SDRFAMILY"/>
</dbReference>
<dbReference type="OrthoDB" id="10009520at2759"/>
<accession>A0A835R2Y0</accession>
<dbReference type="EMBL" id="JADCNL010000005">
    <property type="protein sequence ID" value="KAG0481756.1"/>
    <property type="molecule type" value="Genomic_DNA"/>
</dbReference>
<dbReference type="GO" id="GO:0016491">
    <property type="term" value="F:oxidoreductase activity"/>
    <property type="evidence" value="ECO:0007669"/>
    <property type="project" value="UniProtKB-KW"/>
</dbReference>
<dbReference type="InterPro" id="IPR020904">
    <property type="entry name" value="Sc_DH/Rdtase_CS"/>
</dbReference>
<comment type="catalytic activity">
    <reaction evidence="4">
        <text>(10bS,4aR)-noroxomaritidine + NADPH + H(+) = (10bS,4aR)-oxomaritidine + NADP(+)</text>
        <dbReference type="Rhea" id="RHEA:63200"/>
        <dbReference type="ChEBI" id="CHEBI:15378"/>
        <dbReference type="ChEBI" id="CHEBI:57783"/>
        <dbReference type="ChEBI" id="CHEBI:58349"/>
        <dbReference type="ChEBI" id="CHEBI:133996"/>
        <dbReference type="ChEBI" id="CHEBI:146209"/>
    </reaction>
    <physiologicalReaction direction="left-to-right" evidence="4">
        <dbReference type="Rhea" id="RHEA:63201"/>
    </physiologicalReaction>
</comment>
<keyword evidence="2" id="KW-0560">Oxidoreductase</keyword>
<keyword evidence="9" id="KW-1185">Reference proteome</keyword>
<dbReference type="AlphaFoldDB" id="A0A835R2Y0"/>
<comment type="catalytic activity">
    <reaction evidence="5">
        <text>(10bR,4aS)-noroxomaritidine + NADPH + H(+) = (10bR,4aS)-oxomaritidine + NADP(+)</text>
        <dbReference type="Rhea" id="RHEA:63196"/>
        <dbReference type="ChEBI" id="CHEBI:15378"/>
        <dbReference type="ChEBI" id="CHEBI:57783"/>
        <dbReference type="ChEBI" id="CHEBI:58349"/>
        <dbReference type="ChEBI" id="CHEBI:133995"/>
        <dbReference type="ChEBI" id="CHEBI:146208"/>
    </reaction>
    <physiologicalReaction direction="left-to-right" evidence="5">
        <dbReference type="Rhea" id="RHEA:63197"/>
    </physiologicalReaction>
</comment>